<evidence type="ECO:0000256" key="2">
    <source>
        <dbReference type="ARBA" id="ARBA00022837"/>
    </source>
</evidence>
<accession>A0AA37T5K2</accession>
<feature type="region of interest" description="Disordered" evidence="3">
    <location>
        <begin position="26"/>
        <end position="55"/>
    </location>
</feature>
<proteinExistence type="predicted"/>
<feature type="compositionally biased region" description="Acidic residues" evidence="3">
    <location>
        <begin position="418"/>
        <end position="430"/>
    </location>
</feature>
<dbReference type="InterPro" id="IPR003367">
    <property type="entry name" value="Thrombospondin_3-like_rpt"/>
</dbReference>
<sequence>MKSHSLEIKKISIVIASALMMAACGGGGGSDSGTSPNQSAPSQPATNPPPEPVYSIEGAGVKGPLKYADVSLYKFAPGNTNGLGLLVASATTNENALISDMQLVGEPDDWYVIQFTANDGTIDMTTGSSPVFSVLRNLVSAEQIKEKDFLFATPLSTLTLKVILSDLTGEGITEDTISASSALVRSAFVRQVSSQFNTRLTVPIVYGDTNEDSLEKLWEARLSNEIFAAQLFQFRRQLSGDTVVLDQLMNALASDLKDGSVDGVSKNELPYSSDELAFFSQSVNKLNFAGANNKKISLLLDELKTEITEMGIADIEIPADASLSNISDQTRILLNSDIDDDGVLNSLDSDLDGDNIENQMDLFPTLASEWRDNDLDFVGDNADTDDDNDGVLDIEDAFPYDNSESIDSDNDGIGNNADIDDDNDNVEDLNDSFPLDSTEFQDNDKDGIGDNADQDDDNDGVADINDVFPLDSTESVDNDEDGVGNNADQDDDNDGVDDVNDVFPLDNTESVDTDDDGIGNNADTDDDNDNVEDVNDSFPLDDSEYLDNDEDGIGNNADPDDDNDGVDDVSDAFPLNSAESIDTDEDGIGNNADTDDDNDGVFDINDMFPFDSTETFDLDNDGIGDNFDNDDDNDTIIDALDNIEVARVKDDYLAEAQIEWLVRGKTTQGGKASSSMGYHVQYYTYDETDPNNRIQRYTEENFFNGLYNPIKEAWEVTFPAPSYEGNFRTDVSFYCSRANNICNGERITQLYRQSVYYSVTCTENDTCKFFMQPDPGVNITSNESGSLSATSFIQDNTGKLRVSYRVFGDDVTLAINNSNDHGATWFKSTDRLNQYSSSRTVLYNAPDGALYLLTSCGSSSLCVLEEVSFGQWDRKASIPIPTTKTCFDSGICVTHSPSEDDIIQLDSGEFMVSFSRNTDGNNVNVYTITSFDLENWTAPVQVANDEDFDFGSKVIQLSNGSLLMAYISYGKSGIEIVRSDAGEDWEHVQTIEKDGYASSVISFTKSNEDIRLFYVRYGKLYYEILQDNGQFESPIYVTDIEGFEPHVIRLDDGSYGMVYSLDHNETRDIFFENLGNLN</sequence>
<keyword evidence="1" id="KW-0732">Signal</keyword>
<dbReference type="PANTHER" id="PTHR10199:SF119">
    <property type="entry name" value="RE20510P"/>
    <property type="match status" value="1"/>
</dbReference>
<dbReference type="SUPFAM" id="SSF103647">
    <property type="entry name" value="TSP type-3 repeat"/>
    <property type="match status" value="1"/>
</dbReference>
<feature type="region of interest" description="Disordered" evidence="3">
    <location>
        <begin position="377"/>
        <end position="600"/>
    </location>
</feature>
<comment type="caution">
    <text evidence="4">The sequence shown here is derived from an EMBL/GenBank/DDBJ whole genome shotgun (WGS) entry which is preliminary data.</text>
</comment>
<dbReference type="GO" id="GO:0005509">
    <property type="term" value="F:calcium ion binding"/>
    <property type="evidence" value="ECO:0007669"/>
    <property type="project" value="InterPro"/>
</dbReference>
<evidence type="ECO:0000256" key="1">
    <source>
        <dbReference type="ARBA" id="ARBA00022729"/>
    </source>
</evidence>
<dbReference type="GO" id="GO:0007155">
    <property type="term" value="P:cell adhesion"/>
    <property type="evidence" value="ECO:0007669"/>
    <property type="project" value="InterPro"/>
</dbReference>
<reference evidence="4" key="2">
    <citation type="submission" date="2023-01" db="EMBL/GenBank/DDBJ databases">
        <title>Draft genome sequence of Agaribacter marinus strain NBRC 110023.</title>
        <authorList>
            <person name="Sun Q."/>
            <person name="Mori K."/>
        </authorList>
    </citation>
    <scope>NUCLEOTIDE SEQUENCE</scope>
    <source>
        <strain evidence="4">NBRC 110023</strain>
    </source>
</reference>
<feature type="compositionally biased region" description="Polar residues" evidence="3">
    <location>
        <begin position="36"/>
        <end position="45"/>
    </location>
</feature>
<dbReference type="RefSeq" id="WP_284219005.1">
    <property type="nucleotide sequence ID" value="NZ_BSOT01000011.1"/>
</dbReference>
<gene>
    <name evidence="4" type="ORF">GCM10007852_35010</name>
</gene>
<feature type="compositionally biased region" description="Acidic residues" evidence="3">
    <location>
        <begin position="382"/>
        <end position="410"/>
    </location>
</feature>
<evidence type="ECO:0000313" key="4">
    <source>
        <dbReference type="EMBL" id="GLR72593.1"/>
    </source>
</evidence>
<dbReference type="Gene3D" id="4.10.1080.10">
    <property type="entry name" value="TSP type-3 repeat"/>
    <property type="match status" value="3"/>
</dbReference>
<dbReference type="Proteomes" id="UP001156601">
    <property type="component" value="Unassembled WGS sequence"/>
</dbReference>
<reference evidence="4" key="1">
    <citation type="journal article" date="2014" name="Int. J. Syst. Evol. Microbiol.">
        <title>Complete genome sequence of Corynebacterium casei LMG S-19264T (=DSM 44701T), isolated from a smear-ripened cheese.</title>
        <authorList>
            <consortium name="US DOE Joint Genome Institute (JGI-PGF)"/>
            <person name="Walter F."/>
            <person name="Albersmeier A."/>
            <person name="Kalinowski J."/>
            <person name="Ruckert C."/>
        </authorList>
    </citation>
    <scope>NUCLEOTIDE SEQUENCE</scope>
    <source>
        <strain evidence="4">NBRC 110023</strain>
    </source>
</reference>
<name>A0AA37T5K2_9ALTE</name>
<dbReference type="PANTHER" id="PTHR10199">
    <property type="entry name" value="THROMBOSPONDIN"/>
    <property type="match status" value="1"/>
</dbReference>
<evidence type="ECO:0000256" key="3">
    <source>
        <dbReference type="SAM" id="MobiDB-lite"/>
    </source>
</evidence>
<organism evidence="4 5">
    <name type="scientific">Agaribacter marinus</name>
    <dbReference type="NCBI Taxonomy" id="1431249"/>
    <lineage>
        <taxon>Bacteria</taxon>
        <taxon>Pseudomonadati</taxon>
        <taxon>Pseudomonadota</taxon>
        <taxon>Gammaproteobacteria</taxon>
        <taxon>Alteromonadales</taxon>
        <taxon>Alteromonadaceae</taxon>
        <taxon>Agaribacter</taxon>
    </lineage>
</organism>
<dbReference type="AlphaFoldDB" id="A0AA37T5K2"/>
<dbReference type="Pfam" id="PF02412">
    <property type="entry name" value="TSP_3"/>
    <property type="match status" value="1"/>
</dbReference>
<dbReference type="PROSITE" id="PS51257">
    <property type="entry name" value="PROKAR_LIPOPROTEIN"/>
    <property type="match status" value="1"/>
</dbReference>
<evidence type="ECO:0000313" key="5">
    <source>
        <dbReference type="Proteomes" id="UP001156601"/>
    </source>
</evidence>
<dbReference type="CDD" id="cd15482">
    <property type="entry name" value="Sialidase_non-viral"/>
    <property type="match status" value="1"/>
</dbReference>
<feature type="compositionally biased region" description="Acidic residues" evidence="3">
    <location>
        <begin position="581"/>
        <end position="600"/>
    </location>
</feature>
<dbReference type="InterPro" id="IPR028974">
    <property type="entry name" value="TSP_type-3_rpt"/>
</dbReference>
<feature type="compositionally biased region" description="Acidic residues" evidence="3">
    <location>
        <begin position="474"/>
        <end position="500"/>
    </location>
</feature>
<dbReference type="EMBL" id="BSOT01000011">
    <property type="protein sequence ID" value="GLR72593.1"/>
    <property type="molecule type" value="Genomic_DNA"/>
</dbReference>
<dbReference type="InterPro" id="IPR036278">
    <property type="entry name" value="Sialidase_sf"/>
</dbReference>
<dbReference type="SUPFAM" id="SSF50939">
    <property type="entry name" value="Sialidases"/>
    <property type="match status" value="1"/>
</dbReference>
<keyword evidence="5" id="KW-1185">Reference proteome</keyword>
<protein>
    <submittedName>
        <fullName evidence="4">Uncharacterized protein</fullName>
    </submittedName>
</protein>
<feature type="compositionally biased region" description="Acidic residues" evidence="3">
    <location>
        <begin position="509"/>
        <end position="570"/>
    </location>
</feature>
<keyword evidence="2" id="KW-0106">Calcium</keyword>